<evidence type="ECO:0000256" key="1">
    <source>
        <dbReference type="ARBA" id="ARBA00004418"/>
    </source>
</evidence>
<dbReference type="EC" id="1.11.1.5" evidence="11"/>
<feature type="domain" description="Cytochrome c" evidence="10">
    <location>
        <begin position="177"/>
        <end position="283"/>
    </location>
</feature>
<dbReference type="InterPro" id="IPR004852">
    <property type="entry name" value="Di-haem_cyt_c_peroxidsae"/>
</dbReference>
<dbReference type="InterPro" id="IPR026259">
    <property type="entry name" value="MauG/Cytc_peroxidase"/>
</dbReference>
<dbReference type="PIRSF" id="PIRSF000294">
    <property type="entry name" value="Cytochrome-c_peroxidase"/>
    <property type="match status" value="1"/>
</dbReference>
<dbReference type="InterPro" id="IPR036909">
    <property type="entry name" value="Cyt_c-like_dom_sf"/>
</dbReference>
<gene>
    <name evidence="11" type="primary">ccp</name>
    <name evidence="11" type="ORF">LMG7974_01210</name>
</gene>
<comment type="caution">
    <text evidence="11">The sequence shown here is derived from an EMBL/GenBank/DDBJ whole genome shotgun (WGS) entry which is preliminary data.</text>
</comment>
<proteinExistence type="predicted"/>
<feature type="chain" id="PRO_5046924299" evidence="9">
    <location>
        <begin position="17"/>
        <end position="291"/>
    </location>
</feature>
<dbReference type="Pfam" id="PF03150">
    <property type="entry name" value="CCP_MauG"/>
    <property type="match status" value="1"/>
</dbReference>
<keyword evidence="7 8" id="KW-0408">Iron</keyword>
<keyword evidence="11" id="KW-0575">Peroxidase</keyword>
<keyword evidence="2 8" id="KW-0349">Heme</keyword>
<dbReference type="GO" id="GO:0004130">
    <property type="term" value="F:cytochrome-c peroxidase activity"/>
    <property type="evidence" value="ECO:0007669"/>
    <property type="project" value="UniProtKB-EC"/>
</dbReference>
<evidence type="ECO:0000313" key="12">
    <source>
        <dbReference type="Proteomes" id="UP000789803"/>
    </source>
</evidence>
<dbReference type="Gene3D" id="1.10.760.10">
    <property type="entry name" value="Cytochrome c-like domain"/>
    <property type="match status" value="2"/>
</dbReference>
<evidence type="ECO:0000256" key="5">
    <source>
        <dbReference type="ARBA" id="ARBA00022764"/>
    </source>
</evidence>
<evidence type="ECO:0000313" key="11">
    <source>
        <dbReference type="EMBL" id="CAD7288899.1"/>
    </source>
</evidence>
<keyword evidence="6 11" id="KW-0560">Oxidoreductase</keyword>
<evidence type="ECO:0000259" key="10">
    <source>
        <dbReference type="PROSITE" id="PS51007"/>
    </source>
</evidence>
<feature type="signal peptide" evidence="9">
    <location>
        <begin position="1"/>
        <end position="16"/>
    </location>
</feature>
<dbReference type="EMBL" id="CAJHOF010000010">
    <property type="protein sequence ID" value="CAD7288899.1"/>
    <property type="molecule type" value="Genomic_DNA"/>
</dbReference>
<dbReference type="PANTHER" id="PTHR30600:SF7">
    <property type="entry name" value="CYTOCHROME C PEROXIDASE-RELATED"/>
    <property type="match status" value="1"/>
</dbReference>
<dbReference type="Proteomes" id="UP000789803">
    <property type="component" value="Unassembled WGS sequence"/>
</dbReference>
<name>A0ABN7KAL6_9BACT</name>
<keyword evidence="5" id="KW-0574">Periplasm</keyword>
<organism evidence="11 12">
    <name type="scientific">Campylobacter majalis</name>
    <dbReference type="NCBI Taxonomy" id="2790656"/>
    <lineage>
        <taxon>Bacteria</taxon>
        <taxon>Pseudomonadati</taxon>
        <taxon>Campylobacterota</taxon>
        <taxon>Epsilonproteobacteria</taxon>
        <taxon>Campylobacterales</taxon>
        <taxon>Campylobacteraceae</taxon>
        <taxon>Campylobacter</taxon>
    </lineage>
</organism>
<evidence type="ECO:0000256" key="9">
    <source>
        <dbReference type="SAM" id="SignalP"/>
    </source>
</evidence>
<comment type="subcellular location">
    <subcellularLocation>
        <location evidence="1">Periplasm</location>
    </subcellularLocation>
</comment>
<evidence type="ECO:0000256" key="3">
    <source>
        <dbReference type="ARBA" id="ARBA00022723"/>
    </source>
</evidence>
<evidence type="ECO:0000256" key="6">
    <source>
        <dbReference type="ARBA" id="ARBA00023002"/>
    </source>
</evidence>
<evidence type="ECO:0000256" key="4">
    <source>
        <dbReference type="ARBA" id="ARBA00022729"/>
    </source>
</evidence>
<keyword evidence="3 8" id="KW-0479">Metal-binding</keyword>
<sequence length="291" mass="33329">MKKVLLLLFAFLYAIANDFTPSLGVLYDEKKAELGKKIFFDRRLSDNQDKSCETCHNLYWDFSGTIRSSLYNDTINPPTILSVALNHIYFKNGSAKNLHHQVTQSITSNMQLGIDEKTMTSRVASISEYKNLFSKIYQNGITFDNIVDSIVEFEKALTTTSSRFDKYLMGDENAMTNEEKKGLNLFKDIGCVACHNGINLGTNLMQQLSFYQRVFNGEDLNDNMFEVYRVPTLRNISRTAPYMLDGSITQLKDAIKHVADTQLMHKLSDDEIELIYKFLLTLNGEYPRILK</sequence>
<keyword evidence="4 9" id="KW-0732">Signal</keyword>
<dbReference type="InterPro" id="IPR051395">
    <property type="entry name" value="Cytochrome_c_Peroxidase/MauG"/>
</dbReference>
<evidence type="ECO:0000256" key="8">
    <source>
        <dbReference type="PROSITE-ProRule" id="PRU00433"/>
    </source>
</evidence>
<evidence type="ECO:0000256" key="2">
    <source>
        <dbReference type="ARBA" id="ARBA00022617"/>
    </source>
</evidence>
<keyword evidence="12" id="KW-1185">Reference proteome</keyword>
<dbReference type="PANTHER" id="PTHR30600">
    <property type="entry name" value="CYTOCHROME C PEROXIDASE-RELATED"/>
    <property type="match status" value="1"/>
</dbReference>
<protein>
    <submittedName>
        <fullName evidence="11">Cytochrome c551 peroxidase</fullName>
        <ecNumber evidence="11">1.11.1.5</ecNumber>
    </submittedName>
</protein>
<dbReference type="SUPFAM" id="SSF46626">
    <property type="entry name" value="Cytochrome c"/>
    <property type="match status" value="2"/>
</dbReference>
<evidence type="ECO:0000256" key="7">
    <source>
        <dbReference type="ARBA" id="ARBA00023004"/>
    </source>
</evidence>
<accession>A0ABN7KAL6</accession>
<dbReference type="InterPro" id="IPR009056">
    <property type="entry name" value="Cyt_c-like_dom"/>
</dbReference>
<dbReference type="PROSITE" id="PS51007">
    <property type="entry name" value="CYTC"/>
    <property type="match status" value="1"/>
</dbReference>
<dbReference type="RefSeq" id="WP_229933005.1">
    <property type="nucleotide sequence ID" value="NZ_CAJHOF010000010.1"/>
</dbReference>
<reference evidence="11 12" key="1">
    <citation type="submission" date="2020-11" db="EMBL/GenBank/DDBJ databases">
        <authorList>
            <person name="Peeters C."/>
        </authorList>
    </citation>
    <scope>NUCLEOTIDE SEQUENCE [LARGE SCALE GENOMIC DNA]</scope>
    <source>
        <strain evidence="11 12">LMG 7974</strain>
    </source>
</reference>